<feature type="region of interest" description="Disordered" evidence="8">
    <location>
        <begin position="1"/>
        <end position="38"/>
    </location>
</feature>
<dbReference type="RefSeq" id="WP_101396192.1">
    <property type="nucleotide sequence ID" value="NZ_PJNE01000001.1"/>
</dbReference>
<sequence length="365" mass="39436">MTTSPSDATTPDGSPGSTGSTGTTTATRPAPAPSDPAFDDAVIRYRRELLAHCYRMTGSPTEAEDLVQEVYLRAWRAYGSFEGRSSLRTWLHRIATNVCLSALEGKERRTLPTGLGAPSSSGADPLDERVEVPWLGPMPDAALTGTADPADIVAERDTLRIAFVAALQHLPPRQRAVLVLREVLRWSAAEVAEATGSSVASVNSALQRARATLAAVAPSPDAPSRPDLSDEQRALLDRYVDAFWRKDVDAIAALFTDDAVWEMPPFAGWYRGPRTIAELVDTQCPGGRYDMPLVPTDCNGQPSFGLYMREDGPDGDRYLPFQLHVLDLEGSAVRHATVFFDETYFALAGLPAELGPQDVPARPGS</sequence>
<comment type="similarity">
    <text evidence="1 7">Belongs to the sigma-70 factor family. ECF subfamily.</text>
</comment>
<feature type="compositionally biased region" description="Low complexity" evidence="8">
    <location>
        <begin position="8"/>
        <end position="38"/>
    </location>
</feature>
<evidence type="ECO:0000313" key="13">
    <source>
        <dbReference type="Proteomes" id="UP000233781"/>
    </source>
</evidence>
<dbReference type="AlphaFoldDB" id="A0A2N3YLT8"/>
<keyword evidence="5 7" id="KW-0238">DNA-binding</keyword>
<dbReference type="InterPro" id="IPR039425">
    <property type="entry name" value="RNA_pol_sigma-70-like"/>
</dbReference>
<keyword evidence="6 7" id="KW-0804">Transcription</keyword>
<evidence type="ECO:0000256" key="5">
    <source>
        <dbReference type="ARBA" id="ARBA00023125"/>
    </source>
</evidence>
<evidence type="ECO:0000256" key="7">
    <source>
        <dbReference type="RuleBase" id="RU000716"/>
    </source>
</evidence>
<dbReference type="NCBIfam" id="NF006089">
    <property type="entry name" value="PRK08241.1"/>
    <property type="match status" value="1"/>
</dbReference>
<evidence type="ECO:0000256" key="3">
    <source>
        <dbReference type="ARBA" id="ARBA00023015"/>
    </source>
</evidence>
<dbReference type="InterPro" id="IPR000838">
    <property type="entry name" value="RNA_pol_sigma70_ECF_CS"/>
</dbReference>
<keyword evidence="3 7" id="KW-0805">Transcription regulation</keyword>
<dbReference type="GO" id="GO:0003677">
    <property type="term" value="F:DNA binding"/>
    <property type="evidence" value="ECO:0007669"/>
    <property type="project" value="UniProtKB-KW"/>
</dbReference>
<evidence type="ECO:0000256" key="4">
    <source>
        <dbReference type="ARBA" id="ARBA00023082"/>
    </source>
</evidence>
<evidence type="ECO:0000259" key="10">
    <source>
        <dbReference type="Pfam" id="PF08281"/>
    </source>
</evidence>
<dbReference type="Pfam" id="PF08281">
    <property type="entry name" value="Sigma70_r4_2"/>
    <property type="match status" value="1"/>
</dbReference>
<evidence type="ECO:0000256" key="6">
    <source>
        <dbReference type="ARBA" id="ARBA00023163"/>
    </source>
</evidence>
<dbReference type="InterPro" id="IPR013325">
    <property type="entry name" value="RNA_pol_sigma_r2"/>
</dbReference>
<feature type="domain" description="RNA polymerase sigma-70 region 2" evidence="9">
    <location>
        <begin position="44"/>
        <end position="108"/>
    </location>
</feature>
<organism evidence="12 13">
    <name type="scientific">Phycicoccus duodecadis</name>
    <dbReference type="NCBI Taxonomy" id="173053"/>
    <lineage>
        <taxon>Bacteria</taxon>
        <taxon>Bacillati</taxon>
        <taxon>Actinomycetota</taxon>
        <taxon>Actinomycetes</taxon>
        <taxon>Micrococcales</taxon>
        <taxon>Intrasporangiaceae</taxon>
        <taxon>Phycicoccus</taxon>
    </lineage>
</organism>
<dbReference type="PANTHER" id="PTHR43133:SF65">
    <property type="entry name" value="ECF RNA POLYMERASE SIGMA FACTOR SIGG"/>
    <property type="match status" value="1"/>
</dbReference>
<dbReference type="InterPro" id="IPR013324">
    <property type="entry name" value="RNA_pol_sigma_r3/r4-like"/>
</dbReference>
<accession>A0A2N3YLT8</accession>
<dbReference type="InterPro" id="IPR036388">
    <property type="entry name" value="WH-like_DNA-bd_sf"/>
</dbReference>
<dbReference type="CDD" id="cd06171">
    <property type="entry name" value="Sigma70_r4"/>
    <property type="match status" value="1"/>
</dbReference>
<name>A0A2N3YLT8_9MICO</name>
<dbReference type="NCBIfam" id="TIGR02937">
    <property type="entry name" value="sigma70-ECF"/>
    <property type="match status" value="1"/>
</dbReference>
<dbReference type="EMBL" id="PJNE01000001">
    <property type="protein sequence ID" value="PKW27825.1"/>
    <property type="molecule type" value="Genomic_DNA"/>
</dbReference>
<dbReference type="SUPFAM" id="SSF88946">
    <property type="entry name" value="Sigma2 domain of RNA polymerase sigma factors"/>
    <property type="match status" value="1"/>
</dbReference>
<dbReference type="InterPro" id="IPR037401">
    <property type="entry name" value="SnoaL-like"/>
</dbReference>
<proteinExistence type="inferred from homology"/>
<keyword evidence="4 7" id="KW-0731">Sigma factor</keyword>
<evidence type="ECO:0000313" key="12">
    <source>
        <dbReference type="EMBL" id="PKW27825.1"/>
    </source>
</evidence>
<dbReference type="PANTHER" id="PTHR43133">
    <property type="entry name" value="RNA POLYMERASE ECF-TYPE SIGMA FACTO"/>
    <property type="match status" value="1"/>
</dbReference>
<feature type="domain" description="SnoaL-like" evidence="11">
    <location>
        <begin position="237"/>
        <end position="283"/>
    </location>
</feature>
<dbReference type="NCBIfam" id="TIGR02960">
    <property type="entry name" value="SigX5"/>
    <property type="match status" value="1"/>
</dbReference>
<dbReference type="Pfam" id="PF12680">
    <property type="entry name" value="SnoaL_2"/>
    <property type="match status" value="1"/>
</dbReference>
<dbReference type="OrthoDB" id="7376212at2"/>
<comment type="caution">
    <text evidence="12">The sequence shown here is derived from an EMBL/GenBank/DDBJ whole genome shotgun (WGS) entry which is preliminary data.</text>
</comment>
<dbReference type="PROSITE" id="PS01063">
    <property type="entry name" value="SIGMA70_ECF"/>
    <property type="match status" value="1"/>
</dbReference>
<dbReference type="InterPro" id="IPR013249">
    <property type="entry name" value="RNA_pol_sigma70_r4_t2"/>
</dbReference>
<feature type="domain" description="RNA polymerase sigma factor 70 region 4 type 2" evidence="10">
    <location>
        <begin position="162"/>
        <end position="213"/>
    </location>
</feature>
<protein>
    <recommendedName>
        <fullName evidence="7">RNA polymerase sigma factor</fullName>
    </recommendedName>
</protein>
<gene>
    <name evidence="12" type="ORF">ATL31_2676</name>
</gene>
<comment type="subunit">
    <text evidence="2">Interacts transiently with the RNA polymerase catalytic core formed by RpoA, RpoB, RpoC and RpoZ (2 alpha, 1 beta, 1 beta' and 1 omega subunit) to form the RNA polymerase holoenzyme that can initiate transcription.</text>
</comment>
<dbReference type="Pfam" id="PF04542">
    <property type="entry name" value="Sigma70_r2"/>
    <property type="match status" value="1"/>
</dbReference>
<dbReference type="InterPro" id="IPR032710">
    <property type="entry name" value="NTF2-like_dom_sf"/>
</dbReference>
<dbReference type="SUPFAM" id="SSF88659">
    <property type="entry name" value="Sigma3 and sigma4 domains of RNA polymerase sigma factors"/>
    <property type="match status" value="1"/>
</dbReference>
<reference evidence="12 13" key="1">
    <citation type="submission" date="2017-12" db="EMBL/GenBank/DDBJ databases">
        <title>Sequencing the genomes of 1000 Actinobacteria strains.</title>
        <authorList>
            <person name="Klenk H.-P."/>
        </authorList>
    </citation>
    <scope>NUCLEOTIDE SEQUENCE [LARGE SCALE GENOMIC DNA]</scope>
    <source>
        <strain evidence="12 13">DSM 12806</strain>
    </source>
</reference>
<dbReference type="Gene3D" id="1.10.10.10">
    <property type="entry name" value="Winged helix-like DNA-binding domain superfamily/Winged helix DNA-binding domain"/>
    <property type="match status" value="1"/>
</dbReference>
<dbReference type="SUPFAM" id="SSF54427">
    <property type="entry name" value="NTF2-like"/>
    <property type="match status" value="1"/>
</dbReference>
<dbReference type="InterPro" id="IPR007627">
    <property type="entry name" value="RNA_pol_sigma70_r2"/>
</dbReference>
<dbReference type="GO" id="GO:0016987">
    <property type="term" value="F:sigma factor activity"/>
    <property type="evidence" value="ECO:0007669"/>
    <property type="project" value="UniProtKB-KW"/>
</dbReference>
<evidence type="ECO:0000259" key="9">
    <source>
        <dbReference type="Pfam" id="PF04542"/>
    </source>
</evidence>
<dbReference type="GO" id="GO:0006352">
    <property type="term" value="P:DNA-templated transcription initiation"/>
    <property type="evidence" value="ECO:0007669"/>
    <property type="project" value="InterPro"/>
</dbReference>
<dbReference type="GO" id="GO:0006950">
    <property type="term" value="P:response to stress"/>
    <property type="evidence" value="ECO:0007669"/>
    <property type="project" value="UniProtKB-ARBA"/>
</dbReference>
<evidence type="ECO:0000256" key="8">
    <source>
        <dbReference type="SAM" id="MobiDB-lite"/>
    </source>
</evidence>
<evidence type="ECO:0000256" key="2">
    <source>
        <dbReference type="ARBA" id="ARBA00011344"/>
    </source>
</evidence>
<dbReference type="InterPro" id="IPR014305">
    <property type="entry name" value="RNA_pol_sigma-G_actinobac"/>
</dbReference>
<dbReference type="Proteomes" id="UP000233781">
    <property type="component" value="Unassembled WGS sequence"/>
</dbReference>
<dbReference type="Gene3D" id="1.10.1740.10">
    <property type="match status" value="1"/>
</dbReference>
<keyword evidence="13" id="KW-1185">Reference proteome</keyword>
<dbReference type="Gene3D" id="3.10.450.50">
    <property type="match status" value="1"/>
</dbReference>
<dbReference type="InterPro" id="IPR014284">
    <property type="entry name" value="RNA_pol_sigma-70_dom"/>
</dbReference>
<evidence type="ECO:0000256" key="1">
    <source>
        <dbReference type="ARBA" id="ARBA00010641"/>
    </source>
</evidence>
<evidence type="ECO:0000259" key="11">
    <source>
        <dbReference type="Pfam" id="PF12680"/>
    </source>
</evidence>